<protein>
    <submittedName>
        <fullName evidence="2">(California timema) hypothetical protein</fullName>
    </submittedName>
</protein>
<dbReference type="EMBL" id="OE183940">
    <property type="protein sequence ID" value="CAD7576160.1"/>
    <property type="molecule type" value="Genomic_DNA"/>
</dbReference>
<gene>
    <name evidence="2" type="ORF">TCMB3V08_LOCUS8736</name>
</gene>
<feature type="compositionally biased region" description="Pro residues" evidence="1">
    <location>
        <begin position="57"/>
        <end position="67"/>
    </location>
</feature>
<reference evidence="2" key="1">
    <citation type="submission" date="2020-11" db="EMBL/GenBank/DDBJ databases">
        <authorList>
            <person name="Tran Van P."/>
        </authorList>
    </citation>
    <scope>NUCLEOTIDE SEQUENCE</scope>
</reference>
<accession>A0A7R9JBY6</accession>
<evidence type="ECO:0000313" key="2">
    <source>
        <dbReference type="EMBL" id="CAD7576160.1"/>
    </source>
</evidence>
<organism evidence="2">
    <name type="scientific">Timema californicum</name>
    <name type="common">California timema</name>
    <name type="synonym">Walking stick</name>
    <dbReference type="NCBI Taxonomy" id="61474"/>
    <lineage>
        <taxon>Eukaryota</taxon>
        <taxon>Metazoa</taxon>
        <taxon>Ecdysozoa</taxon>
        <taxon>Arthropoda</taxon>
        <taxon>Hexapoda</taxon>
        <taxon>Insecta</taxon>
        <taxon>Pterygota</taxon>
        <taxon>Neoptera</taxon>
        <taxon>Polyneoptera</taxon>
        <taxon>Phasmatodea</taxon>
        <taxon>Timematodea</taxon>
        <taxon>Timematoidea</taxon>
        <taxon>Timematidae</taxon>
        <taxon>Timema</taxon>
    </lineage>
</organism>
<feature type="region of interest" description="Disordered" evidence="1">
    <location>
        <begin position="57"/>
        <end position="78"/>
    </location>
</feature>
<sequence>MIVAVVLFAVNCPFYWYSRGLPRDVIILGPVLPRNSLEMAKSTRLDKRKAALVPGLPPALLPSPLSRPQPTSHEEHSEVAALRRVDHKKRAGGEVSGEAEKPPPVHPTEIRTSISSFSAVEQLNTTNALANYATEAGSVSNVHLRPECKRRMTVYFCKRAAFCNMMTAPLRTGRFSGNQPGLLEECPGRSFCRRKSLASGVKKHRP</sequence>
<name>A0A7R9JBY6_TIMCA</name>
<proteinExistence type="predicted"/>
<evidence type="ECO:0000256" key="1">
    <source>
        <dbReference type="SAM" id="MobiDB-lite"/>
    </source>
</evidence>
<feature type="region of interest" description="Disordered" evidence="1">
    <location>
        <begin position="89"/>
        <end position="108"/>
    </location>
</feature>
<dbReference type="AlphaFoldDB" id="A0A7R9JBY6"/>